<dbReference type="EC" id="2.1.1.63" evidence="9"/>
<comment type="subcellular location">
    <subcellularLocation>
        <location evidence="9">Cytoplasm</location>
    </subcellularLocation>
</comment>
<dbReference type="InterPro" id="IPR036631">
    <property type="entry name" value="MGMT_N_sf"/>
</dbReference>
<dbReference type="HAMAP" id="MF_00772">
    <property type="entry name" value="OGT"/>
    <property type="match status" value="1"/>
</dbReference>
<dbReference type="EMBL" id="FNKK01000002">
    <property type="protein sequence ID" value="SDQ66138.1"/>
    <property type="molecule type" value="Genomic_DNA"/>
</dbReference>
<dbReference type="InterPro" id="IPR001497">
    <property type="entry name" value="MethylDNA_cys_MeTrfase_AS"/>
</dbReference>
<keyword evidence="4 9" id="KW-0489">Methyltransferase</keyword>
<evidence type="ECO:0000256" key="3">
    <source>
        <dbReference type="ARBA" id="ARBA00022490"/>
    </source>
</evidence>
<dbReference type="Gene3D" id="1.10.10.10">
    <property type="entry name" value="Winged helix-like DNA-binding domain superfamily/Winged helix DNA-binding domain"/>
    <property type="match status" value="1"/>
</dbReference>
<dbReference type="GO" id="GO:0005737">
    <property type="term" value="C:cytoplasm"/>
    <property type="evidence" value="ECO:0007669"/>
    <property type="project" value="UniProtKB-SubCell"/>
</dbReference>
<dbReference type="GO" id="GO:0003908">
    <property type="term" value="F:methylated-DNA-[protein]-cysteine S-methyltransferase activity"/>
    <property type="evidence" value="ECO:0007669"/>
    <property type="project" value="UniProtKB-UniRule"/>
</dbReference>
<dbReference type="Pfam" id="PF02870">
    <property type="entry name" value="Methyltransf_1N"/>
    <property type="match status" value="1"/>
</dbReference>
<protein>
    <recommendedName>
        <fullName evidence="9">Methylated-DNA--protein-cysteine methyltransferase</fullName>
        <ecNumber evidence="9">2.1.1.63</ecNumber>
    </recommendedName>
    <alternativeName>
        <fullName evidence="9">6-O-methylguanine-DNA methyltransferase</fullName>
        <shortName evidence="9">MGMT</shortName>
    </alternativeName>
    <alternativeName>
        <fullName evidence="9">O-6-methylguanine-DNA-alkyltransferase</fullName>
    </alternativeName>
</protein>
<dbReference type="InterPro" id="IPR008332">
    <property type="entry name" value="MethylG_MeTrfase_N"/>
</dbReference>
<comment type="miscellaneous">
    <text evidence="9">This enzyme catalyzes only one turnover and therefore is not strictly catalytic. According to one definition, an enzyme is a biocatalyst that acts repeatedly and over many reaction cycles.</text>
</comment>
<keyword evidence="5 9" id="KW-0808">Transferase</keyword>
<dbReference type="STRING" id="35622.SAMN04489764_1580"/>
<dbReference type="SUPFAM" id="SSF53155">
    <property type="entry name" value="Methylated DNA-protein cysteine methyltransferase domain"/>
    <property type="match status" value="1"/>
</dbReference>
<dbReference type="GO" id="GO:0006307">
    <property type="term" value="P:DNA alkylation repair"/>
    <property type="evidence" value="ECO:0007669"/>
    <property type="project" value="UniProtKB-UniRule"/>
</dbReference>
<evidence type="ECO:0000259" key="11">
    <source>
        <dbReference type="Pfam" id="PF02870"/>
    </source>
</evidence>
<dbReference type="PROSITE" id="PS00374">
    <property type="entry name" value="MGMT"/>
    <property type="match status" value="1"/>
</dbReference>
<dbReference type="Pfam" id="PF01035">
    <property type="entry name" value="DNA_binding_1"/>
    <property type="match status" value="1"/>
</dbReference>
<dbReference type="NCBIfam" id="TIGR00589">
    <property type="entry name" value="ogt"/>
    <property type="match status" value="1"/>
</dbReference>
<keyword evidence="7 9" id="KW-0234">DNA repair</keyword>
<sequence>MPGEAAPHRAHTVIDSPLGPLTLVAADGELVALHMDRWRHRPIDEEYGEPDPRPFQTAITQLGEYFDGRRTRFDLPLRLNGTPFQKQVWRTLMEIPYGETMTYGELAAKIGRPTAARAVGHANARNPISIIVPCHRLVGSTGDLTGYGGGLDRKRQLLALERRNT</sequence>
<dbReference type="AlphaFoldDB" id="A0A1H1CQG1"/>
<keyword evidence="6 9" id="KW-0227">DNA damage</keyword>
<comment type="similarity">
    <text evidence="2 9">Belongs to the MGMT family.</text>
</comment>
<evidence type="ECO:0000256" key="2">
    <source>
        <dbReference type="ARBA" id="ARBA00008711"/>
    </source>
</evidence>
<dbReference type="InterPro" id="IPR014048">
    <property type="entry name" value="MethylDNA_cys_MeTrfase_DNA-bd"/>
</dbReference>
<evidence type="ECO:0000256" key="8">
    <source>
        <dbReference type="ARBA" id="ARBA00049348"/>
    </source>
</evidence>
<dbReference type="Proteomes" id="UP000217103">
    <property type="component" value="Unassembled WGS sequence"/>
</dbReference>
<organism evidence="12 13">
    <name type="scientific">Thermostaphylospora chromogena</name>
    <dbReference type="NCBI Taxonomy" id="35622"/>
    <lineage>
        <taxon>Bacteria</taxon>
        <taxon>Bacillati</taxon>
        <taxon>Actinomycetota</taxon>
        <taxon>Actinomycetes</taxon>
        <taxon>Streptosporangiales</taxon>
        <taxon>Thermomonosporaceae</taxon>
        <taxon>Thermostaphylospora</taxon>
    </lineage>
</organism>
<feature type="active site" description="Nucleophile; methyl group acceptor" evidence="9">
    <location>
        <position position="134"/>
    </location>
</feature>
<accession>A0A1H1CQG1</accession>
<evidence type="ECO:0000313" key="13">
    <source>
        <dbReference type="Proteomes" id="UP000217103"/>
    </source>
</evidence>
<dbReference type="CDD" id="cd06445">
    <property type="entry name" value="ATase"/>
    <property type="match status" value="1"/>
</dbReference>
<comment type="function">
    <text evidence="9">Involved in the cellular defense against the biological effects of O6-methylguanine (O6-MeG) and O4-methylthymine (O4-MeT) in DNA. Repairs the methylated nucleobase in DNA by stoichiometrically transferring the methyl group to a cysteine residue in the enzyme. This is a suicide reaction: the enzyme is irreversibly inactivated.</text>
</comment>
<dbReference type="GO" id="GO:0032259">
    <property type="term" value="P:methylation"/>
    <property type="evidence" value="ECO:0007669"/>
    <property type="project" value="UniProtKB-KW"/>
</dbReference>
<dbReference type="PANTHER" id="PTHR10815">
    <property type="entry name" value="METHYLATED-DNA--PROTEIN-CYSTEINE METHYLTRANSFERASE"/>
    <property type="match status" value="1"/>
</dbReference>
<reference evidence="12 13" key="1">
    <citation type="submission" date="2016-10" db="EMBL/GenBank/DDBJ databases">
        <authorList>
            <person name="de Groot N.N."/>
        </authorList>
    </citation>
    <scope>NUCLEOTIDE SEQUENCE [LARGE SCALE GENOMIC DNA]</scope>
    <source>
        <strain evidence="12 13">DSM 43794</strain>
    </source>
</reference>
<evidence type="ECO:0000313" key="12">
    <source>
        <dbReference type="EMBL" id="SDQ66138.1"/>
    </source>
</evidence>
<keyword evidence="3 9" id="KW-0963">Cytoplasm</keyword>
<dbReference type="Gene3D" id="3.30.160.70">
    <property type="entry name" value="Methylated DNA-protein cysteine methyltransferase domain"/>
    <property type="match status" value="1"/>
</dbReference>
<feature type="domain" description="Methylated-DNA-[protein]-cysteine S-methyltransferase DNA binding" evidence="10">
    <location>
        <begin position="83"/>
        <end position="162"/>
    </location>
</feature>
<dbReference type="InterPro" id="IPR036388">
    <property type="entry name" value="WH-like_DNA-bd_sf"/>
</dbReference>
<evidence type="ECO:0000256" key="6">
    <source>
        <dbReference type="ARBA" id="ARBA00022763"/>
    </source>
</evidence>
<dbReference type="RefSeq" id="WP_093258434.1">
    <property type="nucleotide sequence ID" value="NZ_FNKK01000002.1"/>
</dbReference>
<name>A0A1H1CQG1_9ACTN</name>
<comment type="catalytic activity">
    <reaction evidence="8 9">
        <text>a 6-O-methyl-2'-deoxyguanosine in DNA + L-cysteinyl-[protein] = S-methyl-L-cysteinyl-[protein] + a 2'-deoxyguanosine in DNA</text>
        <dbReference type="Rhea" id="RHEA:24000"/>
        <dbReference type="Rhea" id="RHEA-COMP:10131"/>
        <dbReference type="Rhea" id="RHEA-COMP:10132"/>
        <dbReference type="Rhea" id="RHEA-COMP:11367"/>
        <dbReference type="Rhea" id="RHEA-COMP:11368"/>
        <dbReference type="ChEBI" id="CHEBI:29950"/>
        <dbReference type="ChEBI" id="CHEBI:82612"/>
        <dbReference type="ChEBI" id="CHEBI:85445"/>
        <dbReference type="ChEBI" id="CHEBI:85448"/>
        <dbReference type="EC" id="2.1.1.63"/>
    </reaction>
</comment>
<proteinExistence type="inferred from homology"/>
<keyword evidence="13" id="KW-1185">Reference proteome</keyword>
<evidence type="ECO:0000256" key="4">
    <source>
        <dbReference type="ARBA" id="ARBA00022603"/>
    </source>
</evidence>
<feature type="domain" description="Methylguanine DNA methyltransferase ribonuclease-like" evidence="11">
    <location>
        <begin position="11"/>
        <end position="79"/>
    </location>
</feature>
<evidence type="ECO:0000256" key="7">
    <source>
        <dbReference type="ARBA" id="ARBA00023204"/>
    </source>
</evidence>
<dbReference type="PANTHER" id="PTHR10815:SF5">
    <property type="entry name" value="METHYLATED-DNA--PROTEIN-CYSTEINE METHYLTRANSFERASE"/>
    <property type="match status" value="1"/>
</dbReference>
<evidence type="ECO:0000256" key="5">
    <source>
        <dbReference type="ARBA" id="ARBA00022679"/>
    </source>
</evidence>
<dbReference type="InterPro" id="IPR023546">
    <property type="entry name" value="MGMT"/>
</dbReference>
<dbReference type="InterPro" id="IPR036217">
    <property type="entry name" value="MethylDNA_cys_MeTrfase_DNAb"/>
</dbReference>
<dbReference type="FunFam" id="1.10.10.10:FF:000214">
    <property type="entry name" value="Methylated-DNA--protein-cysteine methyltransferase"/>
    <property type="match status" value="1"/>
</dbReference>
<evidence type="ECO:0000256" key="9">
    <source>
        <dbReference type="HAMAP-Rule" id="MF_00772"/>
    </source>
</evidence>
<evidence type="ECO:0000259" key="10">
    <source>
        <dbReference type="Pfam" id="PF01035"/>
    </source>
</evidence>
<comment type="catalytic activity">
    <reaction evidence="1 9">
        <text>a 4-O-methyl-thymidine in DNA + L-cysteinyl-[protein] = a thymidine in DNA + S-methyl-L-cysteinyl-[protein]</text>
        <dbReference type="Rhea" id="RHEA:53428"/>
        <dbReference type="Rhea" id="RHEA-COMP:10131"/>
        <dbReference type="Rhea" id="RHEA-COMP:10132"/>
        <dbReference type="Rhea" id="RHEA-COMP:13555"/>
        <dbReference type="Rhea" id="RHEA-COMP:13556"/>
        <dbReference type="ChEBI" id="CHEBI:29950"/>
        <dbReference type="ChEBI" id="CHEBI:82612"/>
        <dbReference type="ChEBI" id="CHEBI:137386"/>
        <dbReference type="ChEBI" id="CHEBI:137387"/>
        <dbReference type="EC" id="2.1.1.63"/>
    </reaction>
</comment>
<evidence type="ECO:0000256" key="1">
    <source>
        <dbReference type="ARBA" id="ARBA00001286"/>
    </source>
</evidence>
<gene>
    <name evidence="12" type="ORF">SAMN04489764_1580</name>
</gene>
<dbReference type="OrthoDB" id="9802228at2"/>
<dbReference type="SUPFAM" id="SSF46767">
    <property type="entry name" value="Methylated DNA-protein cysteine methyltransferase, C-terminal domain"/>
    <property type="match status" value="1"/>
</dbReference>